<feature type="non-terminal residue" evidence="2">
    <location>
        <position position="1"/>
    </location>
</feature>
<proteinExistence type="predicted"/>
<feature type="non-terminal residue" evidence="2">
    <location>
        <position position="59"/>
    </location>
</feature>
<dbReference type="EMBL" id="CAJNIZ010025058">
    <property type="protein sequence ID" value="CAE7481217.1"/>
    <property type="molecule type" value="Genomic_DNA"/>
</dbReference>
<keyword evidence="3" id="KW-1185">Reference proteome</keyword>
<evidence type="ECO:0000313" key="3">
    <source>
        <dbReference type="Proteomes" id="UP000649617"/>
    </source>
</evidence>
<sequence>EWLQSSRFEMLMATVLCLNVLWMAMELQVDGSIAGIGLGVVSQSALPADWIAAYERFFL</sequence>
<reference evidence="2" key="1">
    <citation type="submission" date="2021-02" db="EMBL/GenBank/DDBJ databases">
        <authorList>
            <person name="Dougan E. K."/>
            <person name="Rhodes N."/>
            <person name="Thang M."/>
            <person name="Chan C."/>
        </authorList>
    </citation>
    <scope>NUCLEOTIDE SEQUENCE</scope>
</reference>
<name>A0A812SM19_SYMPI</name>
<organism evidence="2 3">
    <name type="scientific">Symbiodinium pilosum</name>
    <name type="common">Dinoflagellate</name>
    <dbReference type="NCBI Taxonomy" id="2952"/>
    <lineage>
        <taxon>Eukaryota</taxon>
        <taxon>Sar</taxon>
        <taxon>Alveolata</taxon>
        <taxon>Dinophyceae</taxon>
        <taxon>Suessiales</taxon>
        <taxon>Symbiodiniaceae</taxon>
        <taxon>Symbiodinium</taxon>
    </lineage>
</organism>
<evidence type="ECO:0000313" key="2">
    <source>
        <dbReference type="EMBL" id="CAE7481217.1"/>
    </source>
</evidence>
<feature type="chain" id="PRO_5032827589" evidence="1">
    <location>
        <begin position="18"/>
        <end position="59"/>
    </location>
</feature>
<dbReference type="OrthoDB" id="2984333at2759"/>
<feature type="signal peptide" evidence="1">
    <location>
        <begin position="1"/>
        <end position="17"/>
    </location>
</feature>
<protein>
    <submittedName>
        <fullName evidence="2">ZupT protein</fullName>
    </submittedName>
</protein>
<dbReference type="AlphaFoldDB" id="A0A812SM19"/>
<comment type="caution">
    <text evidence="2">The sequence shown here is derived from an EMBL/GenBank/DDBJ whole genome shotgun (WGS) entry which is preliminary data.</text>
</comment>
<dbReference type="Proteomes" id="UP000649617">
    <property type="component" value="Unassembled WGS sequence"/>
</dbReference>
<evidence type="ECO:0000256" key="1">
    <source>
        <dbReference type="SAM" id="SignalP"/>
    </source>
</evidence>
<keyword evidence="1" id="KW-0732">Signal</keyword>
<accession>A0A812SM19</accession>
<gene>
    <name evidence="2" type="primary">zupT</name>
    <name evidence="2" type="ORF">SPIL2461_LOCUS12282</name>
</gene>